<feature type="signal peptide" evidence="2">
    <location>
        <begin position="1"/>
        <end position="16"/>
    </location>
</feature>
<sequence length="286" mass="30078">MKAAFAFLGLAASVLATGGQDWDKGKTVTKTTVIDVVYTTTCPVTETIHKPGKVETTTFTTTSVVWTKVPTVIYTTLYGADKTETAKEVVHVTHTKFLPTTETKVLDGQTRTITYTKTQLVEEVVPTTIKVYTTQETTKYVKTEVHETVTCPVTTYTTVIEGETKTVVKTNTITVKVTDAITVTELRPVTRTANVDQTVKVTVPGGVTTINSPTVVVTMSGTQTQTIPGPPGTVVTPTTLTTSRPAAPPATSAPATTSPVPAAGARIDNAPALALLAGLLGAVALL</sequence>
<evidence type="ECO:0000256" key="1">
    <source>
        <dbReference type="SAM" id="MobiDB-lite"/>
    </source>
</evidence>
<evidence type="ECO:0008006" key="6">
    <source>
        <dbReference type="Google" id="ProtNLM"/>
    </source>
</evidence>
<feature type="chain" id="PRO_5015095093" description="Repetitive proline-rich cell wall protein" evidence="2">
    <location>
        <begin position="17"/>
        <end position="286"/>
    </location>
</feature>
<dbReference type="STRING" id="644352.J3P972"/>
<keyword evidence="5" id="KW-1185">Reference proteome</keyword>
<dbReference type="EnsemblFungi" id="EJT73208">
    <property type="protein sequence ID" value="EJT73208"/>
    <property type="gene ID" value="GGTG_10057"/>
</dbReference>
<feature type="region of interest" description="Disordered" evidence="1">
    <location>
        <begin position="222"/>
        <end position="259"/>
    </location>
</feature>
<organism evidence="3">
    <name type="scientific">Gaeumannomyces tritici (strain R3-111a-1)</name>
    <name type="common">Wheat and barley take-all root rot fungus</name>
    <name type="synonym">Gaeumannomyces graminis var. tritici</name>
    <dbReference type="NCBI Taxonomy" id="644352"/>
    <lineage>
        <taxon>Eukaryota</taxon>
        <taxon>Fungi</taxon>
        <taxon>Dikarya</taxon>
        <taxon>Ascomycota</taxon>
        <taxon>Pezizomycotina</taxon>
        <taxon>Sordariomycetes</taxon>
        <taxon>Sordariomycetidae</taxon>
        <taxon>Magnaporthales</taxon>
        <taxon>Magnaporthaceae</taxon>
        <taxon>Gaeumannomyces</taxon>
    </lineage>
</organism>
<reference evidence="3" key="3">
    <citation type="submission" date="2010-09" db="EMBL/GenBank/DDBJ databases">
        <title>Annotation of Gaeumannomyces graminis var. tritici R3-111a-1.</title>
        <authorList>
            <consortium name="The Broad Institute Genome Sequencing Platform"/>
            <person name="Ma L.-J."/>
            <person name="Dead R."/>
            <person name="Young S.K."/>
            <person name="Zeng Q."/>
            <person name="Gargeya S."/>
            <person name="Fitzgerald M."/>
            <person name="Haas B."/>
            <person name="Abouelleil A."/>
            <person name="Alvarado L."/>
            <person name="Arachchi H.M."/>
            <person name="Berlin A."/>
            <person name="Brown A."/>
            <person name="Chapman S.B."/>
            <person name="Chen Z."/>
            <person name="Dunbar C."/>
            <person name="Freedman E."/>
            <person name="Gearin G."/>
            <person name="Gellesch M."/>
            <person name="Goldberg J."/>
            <person name="Griggs A."/>
            <person name="Gujja S."/>
            <person name="Heiman D."/>
            <person name="Howarth C."/>
            <person name="Larson L."/>
            <person name="Lui A."/>
            <person name="MacDonald P.J.P."/>
            <person name="Mehta T."/>
            <person name="Montmayeur A."/>
            <person name="Murphy C."/>
            <person name="Neiman D."/>
            <person name="Pearson M."/>
            <person name="Priest M."/>
            <person name="Roberts A."/>
            <person name="Saif S."/>
            <person name="Shea T."/>
            <person name="Shenoy N."/>
            <person name="Sisk P."/>
            <person name="Stolte C."/>
            <person name="Sykes S."/>
            <person name="Yandava C."/>
            <person name="Wortman J."/>
            <person name="Nusbaum C."/>
            <person name="Birren B."/>
        </authorList>
    </citation>
    <scope>NUCLEOTIDE SEQUENCE</scope>
    <source>
        <strain evidence="3">R3-111a-1</strain>
    </source>
</reference>
<dbReference type="eggNOG" id="ENOG502RS60">
    <property type="taxonomic scope" value="Eukaryota"/>
</dbReference>
<dbReference type="HOGENOM" id="CLU_023996_1_0_1"/>
<dbReference type="Proteomes" id="UP000006039">
    <property type="component" value="Unassembled WGS sequence"/>
</dbReference>
<name>J3P972_GAET3</name>
<proteinExistence type="predicted"/>
<gene>
    <name evidence="4" type="primary">20350515</name>
    <name evidence="3" type="ORF">GGTG_10057</name>
</gene>
<reference evidence="4" key="5">
    <citation type="submission" date="2018-04" db="UniProtKB">
        <authorList>
            <consortium name="EnsemblFungi"/>
        </authorList>
    </citation>
    <scope>IDENTIFICATION</scope>
    <source>
        <strain evidence="4">R3-111a-1</strain>
    </source>
</reference>
<dbReference type="RefSeq" id="XP_009226182.1">
    <property type="nucleotide sequence ID" value="XM_009227918.1"/>
</dbReference>
<accession>J3P972</accession>
<evidence type="ECO:0000256" key="2">
    <source>
        <dbReference type="SAM" id="SignalP"/>
    </source>
</evidence>
<keyword evidence="2" id="KW-0732">Signal</keyword>
<evidence type="ECO:0000313" key="3">
    <source>
        <dbReference type="EMBL" id="EJT73208.1"/>
    </source>
</evidence>
<dbReference type="OrthoDB" id="3561626at2759"/>
<feature type="compositionally biased region" description="Low complexity" evidence="1">
    <location>
        <begin position="232"/>
        <end position="259"/>
    </location>
</feature>
<reference evidence="4" key="4">
    <citation type="journal article" date="2015" name="G3 (Bethesda)">
        <title>Genome sequences of three phytopathogenic species of the Magnaporthaceae family of fungi.</title>
        <authorList>
            <person name="Okagaki L.H."/>
            <person name="Nunes C.C."/>
            <person name="Sailsbery J."/>
            <person name="Clay B."/>
            <person name="Brown D."/>
            <person name="John T."/>
            <person name="Oh Y."/>
            <person name="Young N."/>
            <person name="Fitzgerald M."/>
            <person name="Haas B.J."/>
            <person name="Zeng Q."/>
            <person name="Young S."/>
            <person name="Adiconis X."/>
            <person name="Fan L."/>
            <person name="Levin J.Z."/>
            <person name="Mitchell T.K."/>
            <person name="Okubara P.A."/>
            <person name="Farman M.L."/>
            <person name="Kohn L.M."/>
            <person name="Birren B."/>
            <person name="Ma L.-J."/>
            <person name="Dean R.A."/>
        </authorList>
    </citation>
    <scope>NUCLEOTIDE SEQUENCE</scope>
    <source>
        <strain evidence="4">R3-111a-1</strain>
    </source>
</reference>
<dbReference type="EMBL" id="GL385399">
    <property type="protein sequence ID" value="EJT73208.1"/>
    <property type="molecule type" value="Genomic_DNA"/>
</dbReference>
<reference evidence="3" key="2">
    <citation type="submission" date="2010-07" db="EMBL/GenBank/DDBJ databases">
        <authorList>
            <consortium name="The Broad Institute Genome Sequencing Platform"/>
            <consortium name="Broad Institute Genome Sequencing Center for Infectious Disease"/>
            <person name="Ma L.-J."/>
            <person name="Dead R."/>
            <person name="Young S."/>
            <person name="Zeng Q."/>
            <person name="Koehrsen M."/>
            <person name="Alvarado L."/>
            <person name="Berlin A."/>
            <person name="Chapman S.B."/>
            <person name="Chen Z."/>
            <person name="Freedman E."/>
            <person name="Gellesch M."/>
            <person name="Goldberg J."/>
            <person name="Griggs A."/>
            <person name="Gujja S."/>
            <person name="Heilman E.R."/>
            <person name="Heiman D."/>
            <person name="Hepburn T."/>
            <person name="Howarth C."/>
            <person name="Jen D."/>
            <person name="Larson L."/>
            <person name="Mehta T."/>
            <person name="Neiman D."/>
            <person name="Pearson M."/>
            <person name="Roberts A."/>
            <person name="Saif S."/>
            <person name="Shea T."/>
            <person name="Shenoy N."/>
            <person name="Sisk P."/>
            <person name="Stolte C."/>
            <person name="Sykes S."/>
            <person name="Walk T."/>
            <person name="White J."/>
            <person name="Yandava C."/>
            <person name="Haas B."/>
            <person name="Nusbaum C."/>
            <person name="Birren B."/>
        </authorList>
    </citation>
    <scope>NUCLEOTIDE SEQUENCE</scope>
    <source>
        <strain evidence="3">R3-111a-1</strain>
    </source>
</reference>
<dbReference type="VEuPathDB" id="FungiDB:GGTG_10057"/>
<protein>
    <recommendedName>
        <fullName evidence="6">Repetitive proline-rich cell wall protein</fullName>
    </recommendedName>
</protein>
<evidence type="ECO:0000313" key="5">
    <source>
        <dbReference type="Proteomes" id="UP000006039"/>
    </source>
</evidence>
<dbReference type="GeneID" id="20350515"/>
<dbReference type="AlphaFoldDB" id="J3P972"/>
<reference evidence="5" key="1">
    <citation type="submission" date="2010-07" db="EMBL/GenBank/DDBJ databases">
        <title>The genome sequence of Gaeumannomyces graminis var. tritici strain R3-111a-1.</title>
        <authorList>
            <consortium name="The Broad Institute Genome Sequencing Platform"/>
            <person name="Ma L.-J."/>
            <person name="Dead R."/>
            <person name="Young S."/>
            <person name="Zeng Q."/>
            <person name="Koehrsen M."/>
            <person name="Alvarado L."/>
            <person name="Berlin A."/>
            <person name="Chapman S.B."/>
            <person name="Chen Z."/>
            <person name="Freedman E."/>
            <person name="Gellesch M."/>
            <person name="Goldberg J."/>
            <person name="Griggs A."/>
            <person name="Gujja S."/>
            <person name="Heilman E.R."/>
            <person name="Heiman D."/>
            <person name="Hepburn T."/>
            <person name="Howarth C."/>
            <person name="Jen D."/>
            <person name="Larson L."/>
            <person name="Mehta T."/>
            <person name="Neiman D."/>
            <person name="Pearson M."/>
            <person name="Roberts A."/>
            <person name="Saif S."/>
            <person name="Shea T."/>
            <person name="Shenoy N."/>
            <person name="Sisk P."/>
            <person name="Stolte C."/>
            <person name="Sykes S."/>
            <person name="Walk T."/>
            <person name="White J."/>
            <person name="Yandava C."/>
            <person name="Haas B."/>
            <person name="Nusbaum C."/>
            <person name="Birren B."/>
        </authorList>
    </citation>
    <scope>NUCLEOTIDE SEQUENCE [LARGE SCALE GENOMIC DNA]</scope>
    <source>
        <strain evidence="5">R3-111a-1</strain>
    </source>
</reference>
<evidence type="ECO:0000313" key="4">
    <source>
        <dbReference type="EnsemblFungi" id="EJT73208"/>
    </source>
</evidence>